<evidence type="ECO:0000313" key="12">
    <source>
        <dbReference type="EMBL" id="WXB14476.1"/>
    </source>
</evidence>
<keyword evidence="3 9" id="KW-0808">Transferase</keyword>
<comment type="subcellular location">
    <subcellularLocation>
        <location evidence="1">Peroxisome</location>
    </subcellularLocation>
</comment>
<evidence type="ECO:0000256" key="9">
    <source>
        <dbReference type="RuleBase" id="RU003557"/>
    </source>
</evidence>
<gene>
    <name evidence="12" type="ORF">LZC94_42460</name>
</gene>
<evidence type="ECO:0000313" key="13">
    <source>
        <dbReference type="Proteomes" id="UP001370348"/>
    </source>
</evidence>
<evidence type="ECO:0000256" key="4">
    <source>
        <dbReference type="ARBA" id="ARBA00022832"/>
    </source>
</evidence>
<evidence type="ECO:0000256" key="6">
    <source>
        <dbReference type="ARBA" id="ARBA00023140"/>
    </source>
</evidence>
<feature type="domain" description="Thiolase N-terminal" evidence="10">
    <location>
        <begin position="5"/>
        <end position="214"/>
    </location>
</feature>
<protein>
    <recommendedName>
        <fullName evidence="8">acetyl-CoA C-acyltransferase</fullName>
        <ecNumber evidence="8">2.3.1.16</ecNumber>
    </recommendedName>
</protein>
<dbReference type="InterPro" id="IPR020615">
    <property type="entry name" value="Thiolase_acyl_enz_int_AS"/>
</dbReference>
<dbReference type="EMBL" id="CP089984">
    <property type="protein sequence ID" value="WXB14476.1"/>
    <property type="molecule type" value="Genomic_DNA"/>
</dbReference>
<dbReference type="CDD" id="cd00751">
    <property type="entry name" value="thiolase"/>
    <property type="match status" value="1"/>
</dbReference>
<keyword evidence="13" id="KW-1185">Reference proteome</keyword>
<dbReference type="InterPro" id="IPR002155">
    <property type="entry name" value="Thiolase"/>
</dbReference>
<comment type="similarity">
    <text evidence="2 9">Belongs to the thiolase-like superfamily. Thiolase family.</text>
</comment>
<evidence type="ECO:0000256" key="5">
    <source>
        <dbReference type="ARBA" id="ARBA00023098"/>
    </source>
</evidence>
<evidence type="ECO:0000259" key="10">
    <source>
        <dbReference type="Pfam" id="PF00108"/>
    </source>
</evidence>
<evidence type="ECO:0000256" key="8">
    <source>
        <dbReference type="ARBA" id="ARBA00024073"/>
    </source>
</evidence>
<dbReference type="PANTHER" id="PTHR43853:SF8">
    <property type="entry name" value="3-KETOACYL-COA THIOLASE, PEROXISOMAL"/>
    <property type="match status" value="1"/>
</dbReference>
<dbReference type="InterPro" id="IPR050215">
    <property type="entry name" value="Thiolase-like_sf_Thiolase"/>
</dbReference>
<evidence type="ECO:0000256" key="2">
    <source>
        <dbReference type="ARBA" id="ARBA00010982"/>
    </source>
</evidence>
<evidence type="ECO:0000256" key="7">
    <source>
        <dbReference type="ARBA" id="ARBA00023315"/>
    </source>
</evidence>
<evidence type="ECO:0000256" key="3">
    <source>
        <dbReference type="ARBA" id="ARBA00022679"/>
    </source>
</evidence>
<dbReference type="Pfam" id="PF00108">
    <property type="entry name" value="Thiolase_N"/>
    <property type="match status" value="2"/>
</dbReference>
<dbReference type="InterPro" id="IPR020616">
    <property type="entry name" value="Thiolase_N"/>
</dbReference>
<dbReference type="Gene3D" id="3.40.47.10">
    <property type="match status" value="1"/>
</dbReference>
<dbReference type="SUPFAM" id="SSF53901">
    <property type="entry name" value="Thiolase-like"/>
    <property type="match status" value="2"/>
</dbReference>
<dbReference type="PANTHER" id="PTHR43853">
    <property type="entry name" value="3-KETOACYL-COA THIOLASE, PEROXISOMAL"/>
    <property type="match status" value="1"/>
</dbReference>
<evidence type="ECO:0000259" key="11">
    <source>
        <dbReference type="Pfam" id="PF02803"/>
    </source>
</evidence>
<keyword evidence="5" id="KW-0443">Lipid metabolism</keyword>
<sequence>MMRAAIVDSVRTGIGRAFQGHLRATRPDDMAAHCIDALLARNPRVALEWIDDCVIGCAFPEGPQGMNLGRNAAVLSRLHQDTAGLTISRYCASGLDAVAHAAGRIASGQATMLVAGGAESISMTMKSVNATHVLNPAIYARSPQTYLKMSYGVPTVPFWKRAFRSMGETAEVIAHHGKITRAEQDRYAWQSQMRIAAAQERGLMRDEIVPLTATVPVEHDGWNAAGAGAASFGAAGAGAAGATGAASFGATGAGAAGATGAASFGAGGAGAASFGAAGAADAANAHHATGVAVAPVLVDRDECNRPDTTVEVLAGLDPAFRPGGSVTAGNAAPGADGASCMLLATPDVAEREKLDVLGWFKGYATVGCAPELMAEGAVRAIAKLLAAHRMALHEIDLFEINEVFAAQILYCIRTLGLDEARVNVNGGAIGLGHPFGMTGARLVGHAVRELRRRGGGRGVVAMCVGGGIGAAGLVEVS</sequence>
<proteinExistence type="inferred from homology"/>
<dbReference type="EC" id="2.3.1.16" evidence="8"/>
<keyword evidence="4" id="KW-0276">Fatty acid metabolism</keyword>
<organism evidence="12 13">
    <name type="scientific">Pendulispora albinea</name>
    <dbReference type="NCBI Taxonomy" id="2741071"/>
    <lineage>
        <taxon>Bacteria</taxon>
        <taxon>Pseudomonadati</taxon>
        <taxon>Myxococcota</taxon>
        <taxon>Myxococcia</taxon>
        <taxon>Myxococcales</taxon>
        <taxon>Sorangiineae</taxon>
        <taxon>Pendulisporaceae</taxon>
        <taxon>Pendulispora</taxon>
    </lineage>
</organism>
<reference evidence="12 13" key="1">
    <citation type="submission" date="2021-12" db="EMBL/GenBank/DDBJ databases">
        <title>Discovery of the Pendulisporaceae a myxobacterial family with distinct sporulation behavior and unique specialized metabolism.</title>
        <authorList>
            <person name="Garcia R."/>
            <person name="Popoff A."/>
            <person name="Bader C.D."/>
            <person name="Loehr J."/>
            <person name="Walesch S."/>
            <person name="Walt C."/>
            <person name="Boldt J."/>
            <person name="Bunk B."/>
            <person name="Haeckl F.J.F.P.J."/>
            <person name="Gunesch A.P."/>
            <person name="Birkelbach J."/>
            <person name="Nuebel U."/>
            <person name="Pietschmann T."/>
            <person name="Bach T."/>
            <person name="Mueller R."/>
        </authorList>
    </citation>
    <scope>NUCLEOTIDE SEQUENCE [LARGE SCALE GENOMIC DNA]</scope>
    <source>
        <strain evidence="12 13">MSr11954</strain>
    </source>
</reference>
<keyword evidence="6" id="KW-0576">Peroxisome</keyword>
<feature type="domain" description="Thiolase C-terminal" evidence="11">
    <location>
        <begin position="356"/>
        <end position="475"/>
    </location>
</feature>
<keyword evidence="7 9" id="KW-0012">Acyltransferase</keyword>
<accession>A0ABZ2LXI6</accession>
<dbReference type="Proteomes" id="UP001370348">
    <property type="component" value="Chromosome"/>
</dbReference>
<dbReference type="Pfam" id="PF02803">
    <property type="entry name" value="Thiolase_C"/>
    <property type="match status" value="1"/>
</dbReference>
<dbReference type="PROSITE" id="PS00099">
    <property type="entry name" value="THIOLASE_3"/>
    <property type="match status" value="1"/>
</dbReference>
<dbReference type="RefSeq" id="WP_394824096.1">
    <property type="nucleotide sequence ID" value="NZ_CP089984.1"/>
</dbReference>
<dbReference type="InterPro" id="IPR020617">
    <property type="entry name" value="Thiolase_C"/>
</dbReference>
<name>A0ABZ2LXI6_9BACT</name>
<dbReference type="InterPro" id="IPR016039">
    <property type="entry name" value="Thiolase-like"/>
</dbReference>
<dbReference type="PROSITE" id="PS00098">
    <property type="entry name" value="THIOLASE_1"/>
    <property type="match status" value="1"/>
</dbReference>
<feature type="domain" description="Thiolase N-terminal" evidence="10">
    <location>
        <begin position="297"/>
        <end position="345"/>
    </location>
</feature>
<dbReference type="InterPro" id="IPR020610">
    <property type="entry name" value="Thiolase_AS"/>
</dbReference>
<evidence type="ECO:0000256" key="1">
    <source>
        <dbReference type="ARBA" id="ARBA00004275"/>
    </source>
</evidence>